<dbReference type="GO" id="GO:0043023">
    <property type="term" value="F:ribosomal large subunit binding"/>
    <property type="evidence" value="ECO:0007669"/>
    <property type="project" value="TreeGrafter"/>
</dbReference>
<evidence type="ECO:0000256" key="1">
    <source>
        <dbReference type="ARBA" id="ARBA00005912"/>
    </source>
</evidence>
<dbReference type="EMBL" id="JAQHRD010000003">
    <property type="protein sequence ID" value="KAJ6442924.1"/>
    <property type="molecule type" value="Genomic_DNA"/>
</dbReference>
<keyword evidence="2" id="KW-0648">Protein biosynthesis</keyword>
<dbReference type="InterPro" id="IPR023584">
    <property type="entry name" value="Ribosome_recyc_fac_dom"/>
</dbReference>
<reference evidence="6" key="1">
    <citation type="submission" date="2023-01" db="EMBL/GenBank/DDBJ databases">
        <title>The growth and conidiation of Purpureocillium lavendulum are regulated by nitrogen source and histone H3K14 acetylation.</title>
        <authorList>
            <person name="Tang P."/>
            <person name="Han J."/>
            <person name="Zhang C."/>
            <person name="Tang P."/>
            <person name="Qi F."/>
            <person name="Zhang K."/>
            <person name="Liang L."/>
        </authorList>
    </citation>
    <scope>NUCLEOTIDE SEQUENCE</scope>
    <source>
        <strain evidence="6">YMF1.00683</strain>
    </source>
</reference>
<dbReference type="InterPro" id="IPR002661">
    <property type="entry name" value="Ribosome_recyc_fac"/>
</dbReference>
<dbReference type="GO" id="GO:0005739">
    <property type="term" value="C:mitochondrion"/>
    <property type="evidence" value="ECO:0007669"/>
    <property type="project" value="TreeGrafter"/>
</dbReference>
<dbReference type="SUPFAM" id="SSF55194">
    <property type="entry name" value="Ribosome recycling factor, RRF"/>
    <property type="match status" value="1"/>
</dbReference>
<feature type="compositionally biased region" description="Basic and acidic residues" evidence="4">
    <location>
        <begin position="35"/>
        <end position="44"/>
    </location>
</feature>
<evidence type="ECO:0000313" key="6">
    <source>
        <dbReference type="EMBL" id="KAJ6442924.1"/>
    </source>
</evidence>
<protein>
    <submittedName>
        <fullName evidence="6">Ribosomal recycling factor</fullName>
    </submittedName>
</protein>
<dbReference type="Proteomes" id="UP001163105">
    <property type="component" value="Unassembled WGS sequence"/>
</dbReference>
<dbReference type="AlphaFoldDB" id="A0AB34FVL7"/>
<dbReference type="Gene3D" id="3.30.1360.40">
    <property type="match status" value="1"/>
</dbReference>
<comment type="similarity">
    <text evidence="1">Belongs to the RRF family.</text>
</comment>
<feature type="domain" description="Ribosome recycling factor" evidence="5">
    <location>
        <begin position="160"/>
        <end position="337"/>
    </location>
</feature>
<accession>A0AB34FVL7</accession>
<feature type="region of interest" description="Disordered" evidence="4">
    <location>
        <begin position="111"/>
        <end position="141"/>
    </location>
</feature>
<keyword evidence="7" id="KW-1185">Reference proteome</keyword>
<feature type="compositionally biased region" description="Low complexity" evidence="4">
    <location>
        <begin position="125"/>
        <end position="136"/>
    </location>
</feature>
<evidence type="ECO:0000256" key="4">
    <source>
        <dbReference type="SAM" id="MobiDB-lite"/>
    </source>
</evidence>
<evidence type="ECO:0000256" key="2">
    <source>
        <dbReference type="ARBA" id="ARBA00022917"/>
    </source>
</evidence>
<dbReference type="Gene3D" id="1.10.132.20">
    <property type="entry name" value="Ribosome-recycling factor"/>
    <property type="match status" value="1"/>
</dbReference>
<comment type="caution">
    <text evidence="6">The sequence shown here is derived from an EMBL/GenBank/DDBJ whole genome shotgun (WGS) entry which is preliminary data.</text>
</comment>
<organism evidence="6 7">
    <name type="scientific">Purpureocillium lavendulum</name>
    <dbReference type="NCBI Taxonomy" id="1247861"/>
    <lineage>
        <taxon>Eukaryota</taxon>
        <taxon>Fungi</taxon>
        <taxon>Dikarya</taxon>
        <taxon>Ascomycota</taxon>
        <taxon>Pezizomycotina</taxon>
        <taxon>Sordariomycetes</taxon>
        <taxon>Hypocreomycetidae</taxon>
        <taxon>Hypocreales</taxon>
        <taxon>Ophiocordycipitaceae</taxon>
        <taxon>Purpureocillium</taxon>
    </lineage>
</organism>
<comment type="function">
    <text evidence="3">Necessary for protein synthesis in mitochondria. Functions as a ribosome recycling factor in mitochondria.</text>
</comment>
<dbReference type="InterPro" id="IPR036191">
    <property type="entry name" value="RRF_sf"/>
</dbReference>
<evidence type="ECO:0000259" key="5">
    <source>
        <dbReference type="Pfam" id="PF01765"/>
    </source>
</evidence>
<dbReference type="Pfam" id="PF01765">
    <property type="entry name" value="RRF"/>
    <property type="match status" value="1"/>
</dbReference>
<feature type="region of interest" description="Disordered" evidence="4">
    <location>
        <begin position="30"/>
        <end position="49"/>
    </location>
</feature>
<evidence type="ECO:0000256" key="3">
    <source>
        <dbReference type="ARBA" id="ARBA00024909"/>
    </source>
</evidence>
<proteinExistence type="inferred from homology"/>
<name>A0AB34FVL7_9HYPO</name>
<gene>
    <name evidence="6" type="primary">frr</name>
    <name evidence="6" type="ORF">O9K51_04102</name>
</gene>
<dbReference type="PANTHER" id="PTHR20982">
    <property type="entry name" value="RIBOSOME RECYCLING FACTOR"/>
    <property type="match status" value="1"/>
</dbReference>
<dbReference type="GO" id="GO:0006412">
    <property type="term" value="P:translation"/>
    <property type="evidence" value="ECO:0007669"/>
    <property type="project" value="UniProtKB-KW"/>
</dbReference>
<evidence type="ECO:0000313" key="7">
    <source>
        <dbReference type="Proteomes" id="UP001163105"/>
    </source>
</evidence>
<sequence length="341" mass="37870">MDVICNPESDIFMRQSLHWQGRGIPRRWQLGQWGSKDRRSRDSGAEATAGRAVLRAARSAFRLPFRANLARRVAAMSSRVDRPITTDHLAEDRALDDTGLRLLPLLKKRKIAPAANSPSRADNAPSQSSPSSSSSSGPNADDPLDFSGLIAAYGPIDTHFKAQLQSVLHGGRFNPSTLGALPVTVKSEAATGGGSGGGAAHETFPLRELAQVVPRSGRTISLLVNDRAYIKPIMSAVQASREFNQQPQRSDDNDLELLLRVELERRDELVRRVKEATQAWRERVRQARTRHDKMLKEGKRTGAVLPDVMKRAEKELQKIQDKKMKDIDAEEAQTIKQLQRH</sequence>
<dbReference type="PANTHER" id="PTHR20982:SF3">
    <property type="entry name" value="MITOCHONDRIAL RIBOSOME RECYCLING FACTOR PSEUDO 1"/>
    <property type="match status" value="1"/>
</dbReference>